<keyword evidence="7" id="KW-0443">Lipid metabolism</keyword>
<feature type="transmembrane region" description="Helical" evidence="8">
    <location>
        <begin position="14"/>
        <end position="37"/>
    </location>
</feature>
<keyword evidence="8" id="KW-1133">Transmembrane helix</keyword>
<dbReference type="Gene3D" id="3.40.50.1110">
    <property type="entry name" value="SGNH hydrolase"/>
    <property type="match status" value="1"/>
</dbReference>
<evidence type="ECO:0000256" key="3">
    <source>
        <dbReference type="ARBA" id="ARBA00022525"/>
    </source>
</evidence>
<reference evidence="9 10" key="1">
    <citation type="journal article" date="2020" name="Nat. Commun.">
        <title>Genome of Tripterygium wilfordii and identification of cytochrome P450 involved in triptolide biosynthesis.</title>
        <authorList>
            <person name="Tu L."/>
            <person name="Su P."/>
            <person name="Zhang Z."/>
            <person name="Gao L."/>
            <person name="Wang J."/>
            <person name="Hu T."/>
            <person name="Zhou J."/>
            <person name="Zhang Y."/>
            <person name="Zhao Y."/>
            <person name="Liu Y."/>
            <person name="Song Y."/>
            <person name="Tong Y."/>
            <person name="Lu Y."/>
            <person name="Yang J."/>
            <person name="Xu C."/>
            <person name="Jia M."/>
            <person name="Peters R.J."/>
            <person name="Huang L."/>
            <person name="Gao W."/>
        </authorList>
    </citation>
    <scope>NUCLEOTIDE SEQUENCE [LARGE SCALE GENOMIC DNA]</scope>
    <source>
        <strain evidence="10">cv. XIE 37</strain>
        <tissue evidence="9">Leaf</tissue>
    </source>
</reference>
<evidence type="ECO:0000256" key="6">
    <source>
        <dbReference type="ARBA" id="ARBA00022963"/>
    </source>
</evidence>
<keyword evidence="8" id="KW-0472">Membrane</keyword>
<evidence type="ECO:0000256" key="2">
    <source>
        <dbReference type="ARBA" id="ARBA00008668"/>
    </source>
</evidence>
<comment type="similarity">
    <text evidence="2">Belongs to the 'GDSL' lipolytic enzyme family.</text>
</comment>
<dbReference type="PANTHER" id="PTHR45650">
    <property type="entry name" value="GDSL-LIKE LIPASE/ACYLHYDROLASE-RELATED"/>
    <property type="match status" value="1"/>
</dbReference>
<dbReference type="GO" id="GO:0016042">
    <property type="term" value="P:lipid catabolic process"/>
    <property type="evidence" value="ECO:0007669"/>
    <property type="project" value="UniProtKB-KW"/>
</dbReference>
<keyword evidence="6" id="KW-0442">Lipid degradation</keyword>
<evidence type="ECO:0000256" key="8">
    <source>
        <dbReference type="SAM" id="Phobius"/>
    </source>
</evidence>
<dbReference type="InterPro" id="IPR001087">
    <property type="entry name" value="GDSL"/>
</dbReference>
<dbReference type="EMBL" id="JAAARO010000023">
    <property type="protein sequence ID" value="KAF5725956.1"/>
    <property type="molecule type" value="Genomic_DNA"/>
</dbReference>
<comment type="subcellular location">
    <subcellularLocation>
        <location evidence="1">Secreted</location>
    </subcellularLocation>
</comment>
<name>A0A7J7BWP5_TRIWF</name>
<protein>
    <submittedName>
        <fullName evidence="9">GDSL esterase/lipase</fullName>
    </submittedName>
</protein>
<dbReference type="Proteomes" id="UP000593562">
    <property type="component" value="Unassembled WGS sequence"/>
</dbReference>
<gene>
    <name evidence="9" type="ORF">HS088_TW23G00689</name>
</gene>
<proteinExistence type="inferred from homology"/>
<dbReference type="InterPro" id="IPR051238">
    <property type="entry name" value="GDSL_esterase/lipase"/>
</dbReference>
<sequence length="399" mass="44090">MALSISFTDIFTSFIPYLVTVMAWWSFLVLVCVVLVVSQKNHFVFGEPQVPCYFVFGDSLSDVGNNNDLLTTAKSNYAPYGIDYPEGPTGRFGNGRILVDIIAELLGFEKSPPPYAYTRGVDILKGVNYASGGAGILNETGRHMGDEIPMDEQLQNHKKIVTKIVKQFGNDKSLAANYLAKCIYTVTIGSNDYLNNYFLPQFYPTSREYTPDQFATLLFQRYSQQLQQLYDQGARKVGVFGLGLLGCTILVKEWYGIEGDLSCAENVTYAVSLFNERLESLVYNDDLVGAKFTYINFAGIGLTGFSALTGFTVLSTSCCTVRATDGACIPNENPCDNRGDYVFWDAVHTTEAANAIYATRAYSALLPTDAYPYDLQYLATLDSSIESFQDQLKASLSSD</sequence>
<keyword evidence="3" id="KW-0964">Secreted</keyword>
<evidence type="ECO:0000313" key="9">
    <source>
        <dbReference type="EMBL" id="KAF5725956.1"/>
    </source>
</evidence>
<organism evidence="9 10">
    <name type="scientific">Tripterygium wilfordii</name>
    <name type="common">Thunder God vine</name>
    <dbReference type="NCBI Taxonomy" id="458696"/>
    <lineage>
        <taxon>Eukaryota</taxon>
        <taxon>Viridiplantae</taxon>
        <taxon>Streptophyta</taxon>
        <taxon>Embryophyta</taxon>
        <taxon>Tracheophyta</taxon>
        <taxon>Spermatophyta</taxon>
        <taxon>Magnoliopsida</taxon>
        <taxon>eudicotyledons</taxon>
        <taxon>Gunneridae</taxon>
        <taxon>Pentapetalae</taxon>
        <taxon>rosids</taxon>
        <taxon>fabids</taxon>
        <taxon>Celastrales</taxon>
        <taxon>Celastraceae</taxon>
        <taxon>Tripterygium</taxon>
    </lineage>
</organism>
<evidence type="ECO:0000313" key="10">
    <source>
        <dbReference type="Proteomes" id="UP000593562"/>
    </source>
</evidence>
<evidence type="ECO:0000256" key="4">
    <source>
        <dbReference type="ARBA" id="ARBA00022729"/>
    </source>
</evidence>
<keyword evidence="8" id="KW-0812">Transmembrane</keyword>
<dbReference type="InParanoid" id="A0A7J7BWP5"/>
<keyword evidence="5" id="KW-0378">Hydrolase</keyword>
<dbReference type="Pfam" id="PF00657">
    <property type="entry name" value="Lipase_GDSL"/>
    <property type="match status" value="1"/>
</dbReference>
<keyword evidence="4" id="KW-0732">Signal</keyword>
<evidence type="ECO:0000256" key="7">
    <source>
        <dbReference type="ARBA" id="ARBA00023098"/>
    </source>
</evidence>
<evidence type="ECO:0000256" key="5">
    <source>
        <dbReference type="ARBA" id="ARBA00022801"/>
    </source>
</evidence>
<evidence type="ECO:0000256" key="1">
    <source>
        <dbReference type="ARBA" id="ARBA00004613"/>
    </source>
</evidence>
<dbReference type="GO" id="GO:0016788">
    <property type="term" value="F:hydrolase activity, acting on ester bonds"/>
    <property type="evidence" value="ECO:0007669"/>
    <property type="project" value="InterPro"/>
</dbReference>
<dbReference type="CDD" id="cd01837">
    <property type="entry name" value="SGNH_plant_lipase_like"/>
    <property type="match status" value="1"/>
</dbReference>
<dbReference type="GO" id="GO:0005576">
    <property type="term" value="C:extracellular region"/>
    <property type="evidence" value="ECO:0007669"/>
    <property type="project" value="UniProtKB-SubCell"/>
</dbReference>
<keyword evidence="10" id="KW-1185">Reference proteome</keyword>
<dbReference type="PANTHER" id="PTHR45650:SF3">
    <property type="entry name" value="OS01G0748500 PROTEIN"/>
    <property type="match status" value="1"/>
</dbReference>
<dbReference type="InterPro" id="IPR036514">
    <property type="entry name" value="SGNH_hydro_sf"/>
</dbReference>
<accession>A0A7J7BWP5</accession>
<dbReference type="AlphaFoldDB" id="A0A7J7BWP5"/>
<dbReference type="InterPro" id="IPR035669">
    <property type="entry name" value="SGNH_plant_lipase-like"/>
</dbReference>
<comment type="caution">
    <text evidence="9">The sequence shown here is derived from an EMBL/GenBank/DDBJ whole genome shotgun (WGS) entry which is preliminary data.</text>
</comment>